<dbReference type="EMBL" id="RCCB01000010">
    <property type="protein sequence ID" value="RLJ35065.1"/>
    <property type="molecule type" value="Genomic_DNA"/>
</dbReference>
<reference evidence="3 5" key="2">
    <citation type="submission" date="2018-10" db="EMBL/GenBank/DDBJ databases">
        <title>Genomic Encyclopedia of Archaeal and Bacterial Type Strains, Phase II (KMG-II): from individual species to whole genera.</title>
        <authorList>
            <person name="Goeker M."/>
        </authorList>
    </citation>
    <scope>NUCLEOTIDE SEQUENCE [LARGE SCALE GENOMIC DNA]</scope>
    <source>
        <strain evidence="3 5">DSM 21886</strain>
    </source>
</reference>
<dbReference type="InterPro" id="IPR021109">
    <property type="entry name" value="Peptidase_aspartic_dom_sf"/>
</dbReference>
<dbReference type="EMBL" id="PJND01000007">
    <property type="protein sequence ID" value="PKW29434.1"/>
    <property type="molecule type" value="Genomic_DNA"/>
</dbReference>
<dbReference type="Proteomes" id="UP000275027">
    <property type="component" value="Unassembled WGS sequence"/>
</dbReference>
<dbReference type="GO" id="GO:0006508">
    <property type="term" value="P:proteolysis"/>
    <property type="evidence" value="ECO:0007669"/>
    <property type="project" value="UniProtKB-KW"/>
</dbReference>
<dbReference type="InterPro" id="IPR036034">
    <property type="entry name" value="PDZ_sf"/>
</dbReference>
<sequence>MRFLYFSFFLITLQVCAQKPKEVLNWINTAPSKNKNFYFEIPFSYRNDEIVIQVRIGNHTYDYIFDTGGYNNITDAIQEKNNFPILTRQTVGSSNKIKKEINIVKLDSLHIGSLAFHDLAALQMNFDESPTIKCTIDGGLIGASIIKNYIWQIDYPRKKIIVTDQIAKITNLQKAIKVPVTFNSRLMPYIDVRINGKKEKMMFDLGSSTLFSMTEKAAKKHDKENVYEIIGGGTEGGNGTIKESIYVMNSGKLEIKNLYYSNKPILYTSSNNESLIGNPIIKDYIVTLNFKDDEMYFLPVETADEGWITYGFTLKYDNGKTKIATLLKGSTAEKAGLQIDDVVEGINGKKIDCQDFCMCKKTYNILLEGKNEIVISLNKDGKTQQIRLEKQKIF</sequence>
<proteinExistence type="predicted"/>
<accession>A0A497V3F1</accession>
<name>A0A497V3F1_9FLAO</name>
<evidence type="ECO:0000313" key="5">
    <source>
        <dbReference type="Proteomes" id="UP000275027"/>
    </source>
</evidence>
<evidence type="ECO:0000313" key="3">
    <source>
        <dbReference type="EMBL" id="RLJ35065.1"/>
    </source>
</evidence>
<evidence type="ECO:0000259" key="1">
    <source>
        <dbReference type="PROSITE" id="PS50106"/>
    </source>
</evidence>
<feature type="domain" description="PDZ" evidence="1">
    <location>
        <begin position="297"/>
        <end position="351"/>
    </location>
</feature>
<dbReference type="SUPFAM" id="SSF50156">
    <property type="entry name" value="PDZ domain-like"/>
    <property type="match status" value="1"/>
</dbReference>
<keyword evidence="3" id="KW-0645">Protease</keyword>
<keyword evidence="3" id="KW-0378">Hydrolase</keyword>
<protein>
    <submittedName>
        <fullName evidence="3">Aspartyl protease</fullName>
    </submittedName>
</protein>
<reference evidence="2 4" key="1">
    <citation type="submission" date="2017-12" db="EMBL/GenBank/DDBJ databases">
        <title>Genomic Encyclopedia of Type Strains, Phase III (KMG-III): the genomes of soil and plant-associated and newly described type strains.</title>
        <authorList>
            <person name="Whitman W."/>
        </authorList>
    </citation>
    <scope>NUCLEOTIDE SEQUENCE [LARGE SCALE GENOMIC DNA]</scope>
    <source>
        <strain evidence="2 4">IP-10</strain>
    </source>
</reference>
<dbReference type="GO" id="GO:0008233">
    <property type="term" value="F:peptidase activity"/>
    <property type="evidence" value="ECO:0007669"/>
    <property type="project" value="UniProtKB-KW"/>
</dbReference>
<evidence type="ECO:0000313" key="4">
    <source>
        <dbReference type="Proteomes" id="UP000233767"/>
    </source>
</evidence>
<dbReference type="RefSeq" id="WP_101471335.1">
    <property type="nucleotide sequence ID" value="NZ_PJND01000007.1"/>
</dbReference>
<comment type="caution">
    <text evidence="3">The sequence shown here is derived from an EMBL/GenBank/DDBJ whole genome shotgun (WGS) entry which is preliminary data.</text>
</comment>
<dbReference type="InterPro" id="IPR001478">
    <property type="entry name" value="PDZ"/>
</dbReference>
<keyword evidence="4" id="KW-1185">Reference proteome</keyword>
<dbReference type="AlphaFoldDB" id="A0A497V3F1"/>
<dbReference type="Gene3D" id="2.30.42.10">
    <property type="match status" value="1"/>
</dbReference>
<gene>
    <name evidence="2" type="ORF">B0G92_1070</name>
    <name evidence="3" type="ORF">CLV50_0434</name>
</gene>
<dbReference type="Proteomes" id="UP000233767">
    <property type="component" value="Unassembled WGS sequence"/>
</dbReference>
<dbReference type="Gene3D" id="2.40.70.10">
    <property type="entry name" value="Acid Proteases"/>
    <property type="match status" value="2"/>
</dbReference>
<evidence type="ECO:0000313" key="2">
    <source>
        <dbReference type="EMBL" id="PKW29434.1"/>
    </source>
</evidence>
<dbReference type="PROSITE" id="PS50106">
    <property type="entry name" value="PDZ"/>
    <property type="match status" value="1"/>
</dbReference>
<organism evidence="3 5">
    <name type="scientific">Flavobacterium lindanitolerans</name>
    <dbReference type="NCBI Taxonomy" id="428988"/>
    <lineage>
        <taxon>Bacteria</taxon>
        <taxon>Pseudomonadati</taxon>
        <taxon>Bacteroidota</taxon>
        <taxon>Flavobacteriia</taxon>
        <taxon>Flavobacteriales</taxon>
        <taxon>Flavobacteriaceae</taxon>
        <taxon>Flavobacterium</taxon>
    </lineage>
</organism>